<feature type="domain" description="Major facilitator superfamily (MFS) profile" evidence="7">
    <location>
        <begin position="9"/>
        <end position="417"/>
    </location>
</feature>
<accession>A0A952FP35</accession>
<dbReference type="PANTHER" id="PTHR11662">
    <property type="entry name" value="SOLUTE CARRIER FAMILY 17"/>
    <property type="match status" value="1"/>
</dbReference>
<keyword evidence="3 6" id="KW-0812">Transmembrane</keyword>
<proteinExistence type="predicted"/>
<reference evidence="8" key="1">
    <citation type="submission" date="2020-06" db="EMBL/GenBank/DDBJ databases">
        <title>Stable isotope informed genome-resolved metagenomics uncovers potential trophic interactions in rhizosphere soil.</title>
        <authorList>
            <person name="Starr E.P."/>
            <person name="Shi S."/>
            <person name="Blazewicz S.J."/>
            <person name="Koch B.J."/>
            <person name="Probst A.J."/>
            <person name="Hungate B.A."/>
            <person name="Pett-Ridge J."/>
            <person name="Firestone M.K."/>
            <person name="Banfield J.F."/>
        </authorList>
    </citation>
    <scope>NUCLEOTIDE SEQUENCE</scope>
    <source>
        <strain evidence="8">YM_69_17</strain>
    </source>
</reference>
<dbReference type="PIRSF" id="PIRSF002808">
    <property type="entry name" value="Hexose_phosphate_transp"/>
    <property type="match status" value="1"/>
</dbReference>
<comment type="subcellular location">
    <subcellularLocation>
        <location evidence="1">Cell membrane</location>
        <topology evidence="1">Multi-pass membrane protein</topology>
    </subcellularLocation>
</comment>
<feature type="transmembrane region" description="Helical" evidence="6">
    <location>
        <begin position="361"/>
        <end position="384"/>
    </location>
</feature>
<feature type="transmembrane region" description="Helical" evidence="6">
    <location>
        <begin position="227"/>
        <end position="249"/>
    </location>
</feature>
<feature type="transmembrane region" description="Helical" evidence="6">
    <location>
        <begin position="151"/>
        <end position="180"/>
    </location>
</feature>
<evidence type="ECO:0000256" key="3">
    <source>
        <dbReference type="ARBA" id="ARBA00022692"/>
    </source>
</evidence>
<keyword evidence="5 6" id="KW-0472">Membrane</keyword>
<protein>
    <submittedName>
        <fullName evidence="8">MFS transporter</fullName>
    </submittedName>
</protein>
<dbReference type="InterPro" id="IPR000849">
    <property type="entry name" value="Sugar_P_transporter"/>
</dbReference>
<evidence type="ECO:0000256" key="4">
    <source>
        <dbReference type="ARBA" id="ARBA00022989"/>
    </source>
</evidence>
<evidence type="ECO:0000256" key="6">
    <source>
        <dbReference type="SAM" id="Phobius"/>
    </source>
</evidence>
<feature type="transmembrane region" description="Helical" evidence="6">
    <location>
        <begin position="269"/>
        <end position="290"/>
    </location>
</feature>
<dbReference type="PRINTS" id="PR01036">
    <property type="entry name" value="TCRTETB"/>
</dbReference>
<comment type="caution">
    <text evidence="8">The sequence shown here is derived from an EMBL/GenBank/DDBJ whole genome shotgun (WGS) entry which is preliminary data.</text>
</comment>
<feature type="transmembrane region" description="Helical" evidence="6">
    <location>
        <begin position="302"/>
        <end position="322"/>
    </location>
</feature>
<dbReference type="InterPro" id="IPR020846">
    <property type="entry name" value="MFS_dom"/>
</dbReference>
<dbReference type="GO" id="GO:0005886">
    <property type="term" value="C:plasma membrane"/>
    <property type="evidence" value="ECO:0007669"/>
    <property type="project" value="UniProtKB-SubCell"/>
</dbReference>
<evidence type="ECO:0000256" key="2">
    <source>
        <dbReference type="ARBA" id="ARBA00022475"/>
    </source>
</evidence>
<dbReference type="CDD" id="cd17319">
    <property type="entry name" value="MFS_ExuT_GudP_like"/>
    <property type="match status" value="1"/>
</dbReference>
<dbReference type="InterPro" id="IPR050382">
    <property type="entry name" value="MFS_Na/Anion_cotransporter"/>
</dbReference>
<keyword evidence="2" id="KW-1003">Cell membrane</keyword>
<sequence>MFKSIRWLIVGLLFIAGVINYLDRSALSIAAPLIQQDLGLDHAQMGVIFSSFFAGYAIFNFIGGWLSDRIGPKTVFTGAMGMWSLFCGLTAAATGFVSMIVLRVLFGVGEGPLSSTMSKTVSNWFPRREAATAIGIVNSGTPLGGAVAGPIVGYLAIAFGWRLAFVIIMLLGFVWLVFWVRMSTDRPAQHPRISDAERRLIEEGQAEIDAAARLPAQGLGFYLRQPIVLATAFAFFTYNYVLFFFLTWFPSYLTEVHKLSIKDMSLATVIPWMLGFLGLALGGFVSDRIFRLTGRALLSRKLVLIGGLGLAAVGVALAGDVADVSSAVALMSMSIFGLYLTGSIYWAVIQDAVRGENVGGVGGFIHFLANLAGIIGPAVTGFIVQATGGVYTSAFVLAGGLAVLGAVASLVFIREPRGRAGGIAVQGSR</sequence>
<dbReference type="EMBL" id="JAEKLZ010000361">
    <property type="protein sequence ID" value="MBW8728147.1"/>
    <property type="molecule type" value="Genomic_DNA"/>
</dbReference>
<dbReference type="Pfam" id="PF07690">
    <property type="entry name" value="MFS_1"/>
    <property type="match status" value="1"/>
</dbReference>
<gene>
    <name evidence="8" type="ORF">JF625_23755</name>
</gene>
<feature type="transmembrane region" description="Helical" evidence="6">
    <location>
        <begin position="46"/>
        <end position="67"/>
    </location>
</feature>
<organism evidence="8 9">
    <name type="scientific">Inquilinus limosus</name>
    <dbReference type="NCBI Taxonomy" id="171674"/>
    <lineage>
        <taxon>Bacteria</taxon>
        <taxon>Pseudomonadati</taxon>
        <taxon>Pseudomonadota</taxon>
        <taxon>Alphaproteobacteria</taxon>
        <taxon>Rhodospirillales</taxon>
        <taxon>Rhodospirillaceae</taxon>
        <taxon>Inquilinus</taxon>
    </lineage>
</organism>
<evidence type="ECO:0000313" key="8">
    <source>
        <dbReference type="EMBL" id="MBW8728147.1"/>
    </source>
</evidence>
<evidence type="ECO:0000313" key="9">
    <source>
        <dbReference type="Proteomes" id="UP000700706"/>
    </source>
</evidence>
<dbReference type="GO" id="GO:0022857">
    <property type="term" value="F:transmembrane transporter activity"/>
    <property type="evidence" value="ECO:0007669"/>
    <property type="project" value="InterPro"/>
</dbReference>
<feature type="transmembrane region" description="Helical" evidence="6">
    <location>
        <begin position="328"/>
        <end position="349"/>
    </location>
</feature>
<dbReference type="AlphaFoldDB" id="A0A952FP35"/>
<evidence type="ECO:0000256" key="5">
    <source>
        <dbReference type="ARBA" id="ARBA00023136"/>
    </source>
</evidence>
<dbReference type="InterPro" id="IPR011701">
    <property type="entry name" value="MFS"/>
</dbReference>
<evidence type="ECO:0000256" key="1">
    <source>
        <dbReference type="ARBA" id="ARBA00004651"/>
    </source>
</evidence>
<evidence type="ECO:0000259" key="7">
    <source>
        <dbReference type="PROSITE" id="PS50850"/>
    </source>
</evidence>
<dbReference type="Gene3D" id="1.20.1250.20">
    <property type="entry name" value="MFS general substrate transporter like domains"/>
    <property type="match status" value="2"/>
</dbReference>
<dbReference type="PANTHER" id="PTHR11662:SF399">
    <property type="entry name" value="FI19708P1-RELATED"/>
    <property type="match status" value="1"/>
</dbReference>
<feature type="transmembrane region" description="Helical" evidence="6">
    <location>
        <begin position="390"/>
        <end position="413"/>
    </location>
</feature>
<dbReference type="SUPFAM" id="SSF103473">
    <property type="entry name" value="MFS general substrate transporter"/>
    <property type="match status" value="1"/>
</dbReference>
<name>A0A952FP35_9PROT</name>
<dbReference type="InterPro" id="IPR036259">
    <property type="entry name" value="MFS_trans_sf"/>
</dbReference>
<feature type="transmembrane region" description="Helical" evidence="6">
    <location>
        <begin position="79"/>
        <end position="106"/>
    </location>
</feature>
<keyword evidence="4 6" id="KW-1133">Transmembrane helix</keyword>
<dbReference type="Proteomes" id="UP000700706">
    <property type="component" value="Unassembled WGS sequence"/>
</dbReference>
<dbReference type="PROSITE" id="PS50850">
    <property type="entry name" value="MFS"/>
    <property type="match status" value="1"/>
</dbReference>